<keyword evidence="4" id="KW-1185">Reference proteome</keyword>
<dbReference type="AlphaFoldDB" id="A0A344TKQ4"/>
<gene>
    <name evidence="3" type="ORF">DR864_16440</name>
</gene>
<keyword evidence="1" id="KW-0732">Signal</keyword>
<dbReference type="KEGG" id="run:DR864_16440"/>
<name>A0A344TKQ4_9BACT</name>
<dbReference type="Pfam" id="PF12969">
    <property type="entry name" value="DUF3857"/>
    <property type="match status" value="1"/>
</dbReference>
<proteinExistence type="predicted"/>
<evidence type="ECO:0000259" key="2">
    <source>
        <dbReference type="Pfam" id="PF12969"/>
    </source>
</evidence>
<dbReference type="OrthoDB" id="1153981at2"/>
<feature type="signal peptide" evidence="1">
    <location>
        <begin position="1"/>
        <end position="18"/>
    </location>
</feature>
<dbReference type="Proteomes" id="UP000251993">
    <property type="component" value="Chromosome"/>
</dbReference>
<dbReference type="Gene3D" id="2.60.40.3140">
    <property type="match status" value="1"/>
</dbReference>
<sequence>MKHFLWIALILITATSYAQDVAFKKIIANQKVDPTLATLTEAEQSESGVVLKNQLFIEYTFDSLGQFSCIQGIYKRIRINDSKAIEMYNKIILPVPNTNDLLYLKARSISKNGTVKEVGLEAVKELEEQGRVYKILAVEGIEAGGELEYISLFRRNSTLFGSEILQSDIPVRTSELKIITPSYLQFEAKVYNAPATIGTDTLNEKRTTTVLVNNLKPIHEEKYANIKANLVRADYKLSYNLSRGEERLYTWQSAAETFFDYLRTGLEESKKAVDAVLVKEKIKGLAPEMAIKKFENYAKTNIAVKEEEDAETASAILQKQYASKAGMMRLYITALESLNIPYEIVVGTSRASAVFDKEFDSWSFLDEYLLYFPTTKKFLDPGSPILRYGMVDQFMEGNYALFIKKKKAGTETIPEGEIRLIPFSTIADNHDDLAMEVSFSPTMDQVQGKVTRQMTGHQAAQLRPYYHFVKAEEERKNLTNEIIKSTLKPDVTYTNVQIKNTNLNSDEVFKPFILSTDMVLKSVLERAGKKYLFKVGELIGPQVEMYNEGARQFSIDMGNAHSYKRVMKIRIPEGYKVSGLESLKRSITDGKADPIMGFVSDYKMEGNLLTVTIDEYYKQVLQPLETYDIFQKIINAAADFNKVTLLLEKK</sequence>
<evidence type="ECO:0000313" key="4">
    <source>
        <dbReference type="Proteomes" id="UP000251993"/>
    </source>
</evidence>
<organism evidence="3 4">
    <name type="scientific">Runella rosea</name>
    <dbReference type="NCBI Taxonomy" id="2259595"/>
    <lineage>
        <taxon>Bacteria</taxon>
        <taxon>Pseudomonadati</taxon>
        <taxon>Bacteroidota</taxon>
        <taxon>Cytophagia</taxon>
        <taxon>Cytophagales</taxon>
        <taxon>Spirosomataceae</taxon>
        <taxon>Runella</taxon>
    </lineage>
</organism>
<reference evidence="3 4" key="1">
    <citation type="submission" date="2018-07" db="EMBL/GenBank/DDBJ databases">
        <title>Genome sequencing of Runella.</title>
        <authorList>
            <person name="Baek M.-G."/>
            <person name="Yi H."/>
        </authorList>
    </citation>
    <scope>NUCLEOTIDE SEQUENCE [LARGE SCALE GENOMIC DNA]</scope>
    <source>
        <strain evidence="3 4">HYN0085</strain>
    </source>
</reference>
<dbReference type="InterPro" id="IPR024618">
    <property type="entry name" value="DUF3857"/>
</dbReference>
<accession>A0A344TKQ4</accession>
<dbReference type="EMBL" id="CP030850">
    <property type="protein sequence ID" value="AXE19225.1"/>
    <property type="molecule type" value="Genomic_DNA"/>
</dbReference>
<feature type="domain" description="DUF3857" evidence="2">
    <location>
        <begin position="74"/>
        <end position="218"/>
    </location>
</feature>
<protein>
    <recommendedName>
        <fullName evidence="2">DUF3857 domain-containing protein</fullName>
    </recommendedName>
</protein>
<evidence type="ECO:0000313" key="3">
    <source>
        <dbReference type="EMBL" id="AXE19225.1"/>
    </source>
</evidence>
<feature type="chain" id="PRO_5016583695" description="DUF3857 domain-containing protein" evidence="1">
    <location>
        <begin position="19"/>
        <end position="650"/>
    </location>
</feature>
<dbReference type="RefSeq" id="WP_114068009.1">
    <property type="nucleotide sequence ID" value="NZ_CP030850.1"/>
</dbReference>
<evidence type="ECO:0000256" key="1">
    <source>
        <dbReference type="SAM" id="SignalP"/>
    </source>
</evidence>